<evidence type="ECO:0000313" key="2">
    <source>
        <dbReference type="Proteomes" id="UP001596500"/>
    </source>
</evidence>
<name>A0ABW2RKQ2_9BACL</name>
<dbReference type="EMBL" id="JBHTBW010000025">
    <property type="protein sequence ID" value="MFC7441554.1"/>
    <property type="molecule type" value="Genomic_DNA"/>
</dbReference>
<organism evidence="1 2">
    <name type="scientific">Laceyella putida</name>
    <dbReference type="NCBI Taxonomy" id="110101"/>
    <lineage>
        <taxon>Bacteria</taxon>
        <taxon>Bacillati</taxon>
        <taxon>Bacillota</taxon>
        <taxon>Bacilli</taxon>
        <taxon>Bacillales</taxon>
        <taxon>Thermoactinomycetaceae</taxon>
        <taxon>Laceyella</taxon>
    </lineage>
</organism>
<proteinExistence type="predicted"/>
<evidence type="ECO:0000313" key="1">
    <source>
        <dbReference type="EMBL" id="MFC7441554.1"/>
    </source>
</evidence>
<dbReference type="Proteomes" id="UP001596500">
    <property type="component" value="Unassembled WGS sequence"/>
</dbReference>
<reference evidence="2" key="1">
    <citation type="journal article" date="2019" name="Int. J. Syst. Evol. Microbiol.">
        <title>The Global Catalogue of Microorganisms (GCM) 10K type strain sequencing project: providing services to taxonomists for standard genome sequencing and annotation.</title>
        <authorList>
            <consortium name="The Broad Institute Genomics Platform"/>
            <consortium name="The Broad Institute Genome Sequencing Center for Infectious Disease"/>
            <person name="Wu L."/>
            <person name="Ma J."/>
        </authorList>
    </citation>
    <scope>NUCLEOTIDE SEQUENCE [LARGE SCALE GENOMIC DNA]</scope>
    <source>
        <strain evidence="2">CGMCC 1.12942</strain>
    </source>
</reference>
<gene>
    <name evidence="1" type="ORF">ACFQNG_10360</name>
</gene>
<comment type="caution">
    <text evidence="1">The sequence shown here is derived from an EMBL/GenBank/DDBJ whole genome shotgun (WGS) entry which is preliminary data.</text>
</comment>
<sequence length="103" mass="11791">MNSTVIGTTAGKWTTSRPYVEGNFGSYKLHIDEIAPVAVLSGKIYSPLIDEEWNWLVGSGYDNTSGSYAWLVDPSHPTSEYDRYLRWVDHDQDWVLVLTSYNW</sequence>
<protein>
    <submittedName>
        <fullName evidence="1">Uncharacterized protein</fullName>
    </submittedName>
</protein>
<accession>A0ABW2RKQ2</accession>
<keyword evidence="2" id="KW-1185">Reference proteome</keyword>
<dbReference type="RefSeq" id="WP_379864849.1">
    <property type="nucleotide sequence ID" value="NZ_JBHTBW010000025.1"/>
</dbReference>